<dbReference type="Gene3D" id="3.10.180.10">
    <property type="entry name" value="2,3-Dihydroxybiphenyl 1,2-Dioxygenase, domain 1"/>
    <property type="match status" value="1"/>
</dbReference>
<dbReference type="InterPro" id="IPR052393">
    <property type="entry name" value="Cadmium-induced_rsp"/>
</dbReference>
<organism evidence="2">
    <name type="scientific">marine metagenome</name>
    <dbReference type="NCBI Taxonomy" id="408172"/>
    <lineage>
        <taxon>unclassified sequences</taxon>
        <taxon>metagenomes</taxon>
        <taxon>ecological metagenomes</taxon>
    </lineage>
</organism>
<evidence type="ECO:0000259" key="1">
    <source>
        <dbReference type="PROSITE" id="PS51819"/>
    </source>
</evidence>
<dbReference type="InterPro" id="IPR029068">
    <property type="entry name" value="Glyas_Bleomycin-R_OHBP_Dase"/>
</dbReference>
<dbReference type="InterPro" id="IPR049789">
    <property type="entry name" value="ArsI/CadI-like"/>
</dbReference>
<reference evidence="2" key="1">
    <citation type="submission" date="2018-05" db="EMBL/GenBank/DDBJ databases">
        <authorList>
            <person name="Lanie J.A."/>
            <person name="Ng W.-L."/>
            <person name="Kazmierczak K.M."/>
            <person name="Andrzejewski T.M."/>
            <person name="Davidsen T.M."/>
            <person name="Wayne K.J."/>
            <person name="Tettelin H."/>
            <person name="Glass J.I."/>
            <person name="Rusch D."/>
            <person name="Podicherti R."/>
            <person name="Tsui H.-C.T."/>
            <person name="Winkler M.E."/>
        </authorList>
    </citation>
    <scope>NUCLEOTIDE SEQUENCE</scope>
</reference>
<dbReference type="InterPro" id="IPR004360">
    <property type="entry name" value="Glyas_Fos-R_dOase_dom"/>
</dbReference>
<dbReference type="InterPro" id="IPR037523">
    <property type="entry name" value="VOC_core"/>
</dbReference>
<proteinExistence type="predicted"/>
<dbReference type="PANTHER" id="PTHR41294">
    <property type="entry name" value="CADMIUM-INDUCED PROTEIN CADI"/>
    <property type="match status" value="1"/>
</dbReference>
<evidence type="ECO:0000313" key="2">
    <source>
        <dbReference type="EMBL" id="SVD49614.1"/>
    </source>
</evidence>
<dbReference type="PROSITE" id="PS51819">
    <property type="entry name" value="VOC"/>
    <property type="match status" value="1"/>
</dbReference>
<dbReference type="EMBL" id="UINC01154367">
    <property type="protein sequence ID" value="SVD49614.1"/>
    <property type="molecule type" value="Genomic_DNA"/>
</dbReference>
<dbReference type="PANTHER" id="PTHR41294:SF1">
    <property type="entry name" value="CADMIUM-INDUCED PROTEIN CADI"/>
    <property type="match status" value="1"/>
</dbReference>
<dbReference type="NCBIfam" id="NF041414">
    <property type="entry name" value="ArsI_CadI_VOC"/>
    <property type="match status" value="1"/>
</dbReference>
<protein>
    <recommendedName>
        <fullName evidence="1">VOC domain-containing protein</fullName>
    </recommendedName>
</protein>
<feature type="domain" description="VOC" evidence="1">
    <location>
        <begin position="27"/>
        <end position="142"/>
    </location>
</feature>
<accession>A0A382VT57</accession>
<gene>
    <name evidence="2" type="ORF">METZ01_LOCUS402468</name>
</gene>
<sequence length="165" mass="18470">MDENIFNCYLSSQVVPVNLAITEKLMSRVQLAINVNNLDEAIVFYSKLFATQPAKTRPGYANFAITDPPLKLVLFENPGDGGSINHLGVEVECVEDVLTTEKRLVDSSLITTGIDETQCCYAEKTETWVNGPDGVRWEWYVKHADSEQFENRILERSASEAECCS</sequence>
<dbReference type="SUPFAM" id="SSF54593">
    <property type="entry name" value="Glyoxalase/Bleomycin resistance protein/Dihydroxybiphenyl dioxygenase"/>
    <property type="match status" value="1"/>
</dbReference>
<dbReference type="GO" id="GO:0046686">
    <property type="term" value="P:response to cadmium ion"/>
    <property type="evidence" value="ECO:0007669"/>
    <property type="project" value="TreeGrafter"/>
</dbReference>
<dbReference type="Pfam" id="PF00903">
    <property type="entry name" value="Glyoxalase"/>
    <property type="match status" value="1"/>
</dbReference>
<name>A0A382VT57_9ZZZZ</name>
<dbReference type="AlphaFoldDB" id="A0A382VT57"/>